<proteinExistence type="predicted"/>
<organism evidence="2 3">
    <name type="scientific">Grifola frondosa</name>
    <name type="common">Maitake</name>
    <name type="synonym">Polyporus frondosus</name>
    <dbReference type="NCBI Taxonomy" id="5627"/>
    <lineage>
        <taxon>Eukaryota</taxon>
        <taxon>Fungi</taxon>
        <taxon>Dikarya</taxon>
        <taxon>Basidiomycota</taxon>
        <taxon>Agaricomycotina</taxon>
        <taxon>Agaricomycetes</taxon>
        <taxon>Polyporales</taxon>
        <taxon>Grifolaceae</taxon>
        <taxon>Grifola</taxon>
    </lineage>
</organism>
<keyword evidence="3" id="KW-1185">Reference proteome</keyword>
<name>A0A1C7LRA9_GRIFR</name>
<dbReference type="PANTHER" id="PTHR24413">
    <property type="entry name" value="SPECKLE-TYPE POZ PROTEIN"/>
    <property type="match status" value="1"/>
</dbReference>
<feature type="region of interest" description="Disordered" evidence="1">
    <location>
        <begin position="74"/>
        <end position="145"/>
    </location>
</feature>
<dbReference type="AlphaFoldDB" id="A0A1C7LRA9"/>
<evidence type="ECO:0000313" key="2">
    <source>
        <dbReference type="EMBL" id="OBZ67212.1"/>
    </source>
</evidence>
<dbReference type="OMA" id="RTAHIAK"/>
<feature type="region of interest" description="Disordered" evidence="1">
    <location>
        <begin position="349"/>
        <end position="384"/>
    </location>
</feature>
<feature type="compositionally biased region" description="Acidic residues" evidence="1">
    <location>
        <begin position="80"/>
        <end position="100"/>
    </location>
</feature>
<dbReference type="EMBL" id="LUGG01000025">
    <property type="protein sequence ID" value="OBZ67212.1"/>
    <property type="molecule type" value="Genomic_DNA"/>
</dbReference>
<sequence length="706" mass="77592">MYLHAVFMTVTSLTGGTFIDTQLYVFSRRTASGYVDTPQAVYASSSVLKHVSYFESLFSGSFAESVPTPLIIGFPSDQDQSVEYDYSSDSDLDDEEDAEDEQVHLSDKPPSSGGSADAQEECSTGGTYADEGSARDCGSGVENSPLERGVNNISVAVKDNGPVSYGDATGTVGRTVVIKDIAFKTFQAFVFYITPMNLFPPLCSPKSMYRLADKYDLQDLKKLAFNDIRSKLSADNILVELFSKYTSRYPDIHEMQTDFFCDKCLRSTALGSVPAWMERVAQGELPHSSGTLASLILKLASKLQLPIRWISTTRSARWTSCAKRCYCAADKFSCFSLLINGCTLGTAGRSGAASTTTVGTEEATDQWRKRSKKKGQKSAAPPIPSMSLTRQQISQCAFNSSIVDRSFEDTKFFVFSRRSASGVIDTPRPLFANSLLMRKASSHFELLLNGNFLESRVTEMDAGFPSDKQAWTDDYDYDSDSDLEDYDDGEEHIQEGGPIIGGARHDVHDGSVDSSMVAPPVFIDTGDEVKKDGRLGSSSDASDKVFGKVGKTVIIKDMAFSTWKAFIFYAYTGDISFAPLGSQAKFQFNQPYAYSPPLCSPKSMYRLADKYGINELKQRAANDIKSKLSADNILFEMFSRFTSRYSEIKDIQLDFFRTVSLQPVASSWPLFKNQARFEPQNAPVAASPPCAAVVVLIISPSHNLSS</sequence>
<dbReference type="OrthoDB" id="6359816at2759"/>
<dbReference type="Proteomes" id="UP000092993">
    <property type="component" value="Unassembled WGS sequence"/>
</dbReference>
<evidence type="ECO:0008006" key="4">
    <source>
        <dbReference type="Google" id="ProtNLM"/>
    </source>
</evidence>
<dbReference type="InterPro" id="IPR011333">
    <property type="entry name" value="SKP1/BTB/POZ_sf"/>
</dbReference>
<gene>
    <name evidence="2" type="ORF">A0H81_12855</name>
</gene>
<evidence type="ECO:0000256" key="1">
    <source>
        <dbReference type="SAM" id="MobiDB-lite"/>
    </source>
</evidence>
<reference evidence="2 3" key="1">
    <citation type="submission" date="2016-03" db="EMBL/GenBank/DDBJ databases">
        <title>Whole genome sequencing of Grifola frondosa 9006-11.</title>
        <authorList>
            <person name="Min B."/>
            <person name="Park H."/>
            <person name="Kim J.-G."/>
            <person name="Cho H."/>
            <person name="Oh Y.-L."/>
            <person name="Kong W.-S."/>
            <person name="Choi I.-G."/>
        </authorList>
    </citation>
    <scope>NUCLEOTIDE SEQUENCE [LARGE SCALE GENOMIC DNA]</scope>
    <source>
        <strain evidence="2 3">9006-11</strain>
    </source>
</reference>
<evidence type="ECO:0000313" key="3">
    <source>
        <dbReference type="Proteomes" id="UP000092993"/>
    </source>
</evidence>
<comment type="caution">
    <text evidence="2">The sequence shown here is derived from an EMBL/GenBank/DDBJ whole genome shotgun (WGS) entry which is preliminary data.</text>
</comment>
<feature type="compositionally biased region" description="Low complexity" evidence="1">
    <location>
        <begin position="349"/>
        <end position="361"/>
    </location>
</feature>
<dbReference type="STRING" id="5627.A0A1C7LRA9"/>
<accession>A0A1C7LRA9</accession>
<protein>
    <recommendedName>
        <fullName evidence="4">BTB domain-containing protein</fullName>
    </recommendedName>
</protein>
<dbReference type="Gene3D" id="3.30.710.10">
    <property type="entry name" value="Potassium Channel Kv1.1, Chain A"/>
    <property type="match status" value="2"/>
</dbReference>